<dbReference type="VEuPathDB" id="TriTrypDB:LdCL_360049800"/>
<dbReference type="GO" id="GO:0005739">
    <property type="term" value="C:mitochondrion"/>
    <property type="evidence" value="ECO:0007669"/>
    <property type="project" value="TreeGrafter"/>
</dbReference>
<evidence type="ECO:0000256" key="4">
    <source>
        <dbReference type="ARBA" id="ARBA00040722"/>
    </source>
</evidence>
<dbReference type="PANTHER" id="PTHR20935">
    <property type="entry name" value="PHOSPHOGLYCERATE MUTASE-RELATED"/>
    <property type="match status" value="1"/>
</dbReference>
<evidence type="ECO:0000313" key="7">
    <source>
        <dbReference type="EMBL" id="TPP42034.1"/>
    </source>
</evidence>
<dbReference type="Proteomes" id="UP000601710">
    <property type="component" value="Chromosome 36"/>
</dbReference>
<accession>A0A504X1P3</accession>
<evidence type="ECO:0000256" key="2">
    <source>
        <dbReference type="ARBA" id="ARBA00022801"/>
    </source>
</evidence>
<organism evidence="7 8">
    <name type="scientific">Leishmania donovani</name>
    <dbReference type="NCBI Taxonomy" id="5661"/>
    <lineage>
        <taxon>Eukaryota</taxon>
        <taxon>Discoba</taxon>
        <taxon>Euglenozoa</taxon>
        <taxon>Kinetoplastea</taxon>
        <taxon>Metakinetoplastina</taxon>
        <taxon>Trypanosomatida</taxon>
        <taxon>Trypanosomatidae</taxon>
        <taxon>Leishmaniinae</taxon>
        <taxon>Leishmania</taxon>
    </lineage>
</organism>
<protein>
    <recommendedName>
        <fullName evidence="3">Serine/threonine-protein phosphatase PGAM5, mitochondrial</fullName>
    </recommendedName>
    <alternativeName>
        <fullName evidence="4">Serine/threonine-protein phosphatase Pgam5, mitochondrial</fullName>
    </alternativeName>
</protein>
<dbReference type="PANTHER" id="PTHR20935:SF0">
    <property type="entry name" value="SERINE_THREONINE-PROTEIN PHOSPHATASE PGAM5, MITOCHONDRIAL"/>
    <property type="match status" value="1"/>
</dbReference>
<name>A0A504X1P3_LEIDO</name>
<feature type="signal peptide" evidence="5">
    <location>
        <begin position="1"/>
        <end position="24"/>
    </location>
</feature>
<dbReference type="Proteomes" id="UP000318821">
    <property type="component" value="Unassembled WGS sequence"/>
</dbReference>
<dbReference type="VEuPathDB" id="TriTrypDB:LDHU3_36.5710"/>
<reference evidence="7" key="1">
    <citation type="submission" date="2019-02" db="EMBL/GenBank/DDBJ databases">
        <title>FDA dAtabase for Regulatory Grade micrObial Sequences (FDA-ARGOS): Supporting development and validation of Infectious Disease Dx tests.</title>
        <authorList>
            <person name="Duncan R."/>
            <person name="Fisher C."/>
            <person name="Tallon L.J."/>
            <person name="Sadzewicz L."/>
            <person name="Sengamalay N."/>
            <person name="Ott S."/>
            <person name="Godinez A."/>
            <person name="Nagaraj S."/>
            <person name="Nadendla S."/>
            <person name="Sichtig H."/>
        </authorList>
    </citation>
    <scope>NUCLEOTIDE SEQUENCE</scope>
    <source>
        <strain evidence="7">FDAARGOS_360</strain>
    </source>
</reference>
<dbReference type="InterPro" id="IPR051021">
    <property type="entry name" value="Mito_Ser/Thr_phosphatase"/>
</dbReference>
<proteinExistence type="inferred from homology"/>
<dbReference type="SMART" id="SM00855">
    <property type="entry name" value="PGAM"/>
    <property type="match status" value="1"/>
</dbReference>
<comment type="similarity">
    <text evidence="1">Belongs to the phosphoglycerate mutase family. BPG-dependent PGAM subfamily.</text>
</comment>
<dbReference type="SUPFAM" id="SSF53254">
    <property type="entry name" value="Phosphoglycerate mutase-like"/>
    <property type="match status" value="1"/>
</dbReference>
<reference evidence="6" key="3">
    <citation type="submission" date="2020-06" db="EMBL/GenBank/DDBJ databases">
        <authorList>
            <person name="Camacho E."/>
            <person name="Gonzalez-de la Fuente S."/>
            <person name="Rastrojo A."/>
            <person name="Peiro-Pastor R."/>
            <person name="Solana JC."/>
            <person name="Tabera L."/>
            <person name="Gamarro F."/>
            <person name="Carrasco-Ramiro F."/>
            <person name="Requena JM."/>
            <person name="Aguado B."/>
        </authorList>
    </citation>
    <scope>NUCLEOTIDE SEQUENCE</scope>
</reference>
<evidence type="ECO:0000256" key="3">
    <source>
        <dbReference type="ARBA" id="ARBA00039765"/>
    </source>
</evidence>
<evidence type="ECO:0000313" key="8">
    <source>
        <dbReference type="Proteomes" id="UP000318821"/>
    </source>
</evidence>
<evidence type="ECO:0000256" key="1">
    <source>
        <dbReference type="ARBA" id="ARBA00006717"/>
    </source>
</evidence>
<dbReference type="CDD" id="cd07067">
    <property type="entry name" value="HP_PGM_like"/>
    <property type="match status" value="1"/>
</dbReference>
<dbReference type="AlphaFoldDB" id="A0A504X1P3"/>
<dbReference type="EMBL" id="LR812656">
    <property type="protein sequence ID" value="CAC5435006.1"/>
    <property type="molecule type" value="Genomic_DNA"/>
</dbReference>
<dbReference type="GO" id="GO:0004722">
    <property type="term" value="F:protein serine/threonine phosphatase activity"/>
    <property type="evidence" value="ECO:0007669"/>
    <property type="project" value="TreeGrafter"/>
</dbReference>
<keyword evidence="2" id="KW-0378">Hydrolase</keyword>
<dbReference type="InterPro" id="IPR013078">
    <property type="entry name" value="His_Pase_superF_clade-1"/>
</dbReference>
<sequence>MSFTFRRFLCSVGIGFAASPLLRGAAVALCETVKPAAPPGMGSAAHISANGLANHLFDEDPLPTKEELEYVKTWGVPWVEDWDRPGNRGIRADRSASHQRQVIMIRHGQYGNEGVNDDKIHRLTPLGERQARETGVYLRRLFEESDKRKKLNAIYRQARRAYKQAKNDGASEEQLTQLERKMDEARLVLCGAGGILVDAMPMAVHVSDMTRAKQTADLILEAFPEDVRLRKDVDPQLRERIPCAVQPVRPFTPSAEDMHVAEAVFERYFHRPVESGTSVEIIVGHANMIRYLTMRALQLPPEAWLRTSLPHCSVTTITIRGTGHVSLVGMGSYGHLPPDMVTVSNVK</sequence>
<feature type="chain" id="PRO_5036362970" description="Serine/threonine-protein phosphatase PGAM5, mitochondrial" evidence="5">
    <location>
        <begin position="25"/>
        <end position="347"/>
    </location>
</feature>
<evidence type="ECO:0000313" key="6">
    <source>
        <dbReference type="EMBL" id="CAC5435006.1"/>
    </source>
</evidence>
<gene>
    <name evidence="7" type="ORF">CGC20_27880</name>
    <name evidence="6" type="ORF">LDHU3_36.5710</name>
</gene>
<keyword evidence="5" id="KW-0732">Signal</keyword>
<dbReference type="Pfam" id="PF00300">
    <property type="entry name" value="His_Phos_1"/>
    <property type="match status" value="1"/>
</dbReference>
<dbReference type="GO" id="GO:0090141">
    <property type="term" value="P:positive regulation of mitochondrial fission"/>
    <property type="evidence" value="ECO:0007669"/>
    <property type="project" value="TreeGrafter"/>
</dbReference>
<dbReference type="InterPro" id="IPR029033">
    <property type="entry name" value="His_PPase_superfam"/>
</dbReference>
<dbReference type="VEuPathDB" id="TriTrypDB:LdBPK_364270.1"/>
<dbReference type="EMBL" id="RHLD01000002">
    <property type="protein sequence ID" value="TPP42034.1"/>
    <property type="molecule type" value="Genomic_DNA"/>
</dbReference>
<dbReference type="Gene3D" id="3.40.50.1240">
    <property type="entry name" value="Phosphoglycerate mutase-like"/>
    <property type="match status" value="1"/>
</dbReference>
<reference evidence="8" key="2">
    <citation type="submission" date="2019-02" db="EMBL/GenBank/DDBJ databases">
        <title>FDA dAtabase for Regulatory Grade micrObial Sequences (FDA-ARGOS): Supporting development and validation of Infectious Disease Dx tests.</title>
        <authorList>
            <person name="Duncan R."/>
            <person name="Fisher C."/>
            <person name="Tallon L."/>
            <person name="Sadzewicz L."/>
            <person name="Sengamalay N."/>
            <person name="Ott S."/>
            <person name="Godinez A."/>
            <person name="Nagaraj S."/>
            <person name="Vavikolanu K."/>
            <person name="Vyas G."/>
            <person name="Nadendla S."/>
            <person name="Aluvathingal J."/>
            <person name="Sichtig H."/>
        </authorList>
    </citation>
    <scope>NUCLEOTIDE SEQUENCE [LARGE SCALE GENOMIC DNA]</scope>
    <source>
        <strain evidence="8">FDAARGOS_360</strain>
    </source>
</reference>
<evidence type="ECO:0000256" key="5">
    <source>
        <dbReference type="SAM" id="SignalP"/>
    </source>
</evidence>